<evidence type="ECO:0000256" key="7">
    <source>
        <dbReference type="ARBA" id="ARBA00022989"/>
    </source>
</evidence>
<dbReference type="InterPro" id="IPR011642">
    <property type="entry name" value="Gate_dom"/>
</dbReference>
<dbReference type="InterPro" id="IPR005225">
    <property type="entry name" value="Small_GTP-bd"/>
</dbReference>
<dbReference type="Pfam" id="PF02421">
    <property type="entry name" value="FeoB_N"/>
    <property type="match status" value="1"/>
</dbReference>
<reference evidence="14 15" key="1">
    <citation type="submission" date="2018-04" db="EMBL/GenBank/DDBJ databases">
        <title>Characteristic and Complete Genome Sequencing of A Novel Member of Infective Endocarditis Causative Bacteria: Bergeyella cardium QL-PH.</title>
        <authorList>
            <person name="Pan H."/>
            <person name="Sun E."/>
            <person name="Zhang Y."/>
        </authorList>
    </citation>
    <scope>NUCLEOTIDE SEQUENCE [LARGE SCALE GENOMIC DNA]</scope>
    <source>
        <strain evidence="14 15">HPQL</strain>
    </source>
</reference>
<evidence type="ECO:0000256" key="1">
    <source>
        <dbReference type="ARBA" id="ARBA00004651"/>
    </source>
</evidence>
<protein>
    <recommendedName>
        <fullName evidence="12 13">Ferrous iron transport protein B</fullName>
    </recommendedName>
</protein>
<evidence type="ECO:0000256" key="13">
    <source>
        <dbReference type="RuleBase" id="RU362098"/>
    </source>
</evidence>
<feature type="transmembrane region" description="Helical" evidence="13">
    <location>
        <begin position="398"/>
        <end position="424"/>
    </location>
</feature>
<dbReference type="PROSITE" id="PS51711">
    <property type="entry name" value="G_FEOB"/>
    <property type="match status" value="1"/>
</dbReference>
<feature type="transmembrane region" description="Helical" evidence="13">
    <location>
        <begin position="492"/>
        <end position="516"/>
    </location>
</feature>
<feature type="transmembrane region" description="Helical" evidence="13">
    <location>
        <begin position="605"/>
        <end position="630"/>
    </location>
</feature>
<keyword evidence="7 13" id="KW-1133">Transmembrane helix</keyword>
<dbReference type="InterPro" id="IPR011640">
    <property type="entry name" value="Fe2_transport_prot_B_C"/>
</dbReference>
<dbReference type="OrthoDB" id="9809127at2"/>
<evidence type="ECO:0000256" key="8">
    <source>
        <dbReference type="ARBA" id="ARBA00023004"/>
    </source>
</evidence>
<feature type="transmembrane region" description="Helical" evidence="13">
    <location>
        <begin position="264"/>
        <end position="285"/>
    </location>
</feature>
<dbReference type="EMBL" id="CP029149">
    <property type="protein sequence ID" value="QHN65072.1"/>
    <property type="molecule type" value="Genomic_DNA"/>
</dbReference>
<dbReference type="InterPro" id="IPR003373">
    <property type="entry name" value="Fe2_transport_prot-B"/>
</dbReference>
<dbReference type="NCBIfam" id="TIGR00437">
    <property type="entry name" value="feoB"/>
    <property type="match status" value="1"/>
</dbReference>
<dbReference type="Pfam" id="PF07670">
    <property type="entry name" value="Gate"/>
    <property type="match status" value="2"/>
</dbReference>
<dbReference type="Gene3D" id="3.40.50.300">
    <property type="entry name" value="P-loop containing nucleotide triphosphate hydrolases"/>
    <property type="match status" value="1"/>
</dbReference>
<comment type="similarity">
    <text evidence="13">Belongs to the TRAFAC class TrmE-Era-EngA-EngB-Septin-like GTPase superfamily. FeoB GTPase (TC 9.A.8) family.</text>
</comment>
<name>A0A6P1QSI1_9FLAO</name>
<gene>
    <name evidence="14" type="primary">feoB</name>
    <name evidence="14" type="ORF">DBX24_03745</name>
</gene>
<feature type="transmembrane region" description="Helical" evidence="13">
    <location>
        <begin position="642"/>
        <end position="663"/>
    </location>
</feature>
<dbReference type="AlphaFoldDB" id="A0A6P1QSI1"/>
<accession>A0A6P1QSI1</accession>
<evidence type="ECO:0000256" key="2">
    <source>
        <dbReference type="ARBA" id="ARBA00022448"/>
    </source>
</evidence>
<evidence type="ECO:0000256" key="5">
    <source>
        <dbReference type="ARBA" id="ARBA00022692"/>
    </source>
</evidence>
<evidence type="ECO:0000256" key="3">
    <source>
        <dbReference type="ARBA" id="ARBA00022475"/>
    </source>
</evidence>
<comment type="subcellular location">
    <subcellularLocation>
        <location evidence="13">Cell inner membrane</location>
        <topology evidence="13">Multi-pass membrane protein</topology>
    </subcellularLocation>
    <subcellularLocation>
        <location evidence="1">Cell membrane</location>
        <topology evidence="1">Multi-pass membrane protein</topology>
    </subcellularLocation>
</comment>
<keyword evidence="11 13" id="KW-0472">Membrane</keyword>
<evidence type="ECO:0000256" key="6">
    <source>
        <dbReference type="ARBA" id="ARBA00022741"/>
    </source>
</evidence>
<dbReference type="Proteomes" id="UP000464318">
    <property type="component" value="Chromosome"/>
</dbReference>
<comment type="function">
    <text evidence="13">Probable transporter of a GTP-driven Fe(2+) uptake system.</text>
</comment>
<dbReference type="PANTHER" id="PTHR43185">
    <property type="entry name" value="FERROUS IRON TRANSPORT PROTEIN B"/>
    <property type="match status" value="1"/>
</dbReference>
<keyword evidence="2 13" id="KW-0813">Transport</keyword>
<dbReference type="CDD" id="cd01879">
    <property type="entry name" value="FeoB"/>
    <property type="match status" value="1"/>
</dbReference>
<dbReference type="RefSeq" id="WP_160224030.1">
    <property type="nucleotide sequence ID" value="NZ_CP029149.1"/>
</dbReference>
<dbReference type="Pfam" id="PF07664">
    <property type="entry name" value="FeoB_C"/>
    <property type="match status" value="1"/>
</dbReference>
<dbReference type="NCBIfam" id="TIGR00231">
    <property type="entry name" value="small_GTP"/>
    <property type="match status" value="1"/>
</dbReference>
<feature type="transmembrane region" description="Helical" evidence="13">
    <location>
        <begin position="436"/>
        <end position="457"/>
    </location>
</feature>
<dbReference type="InterPro" id="IPR027417">
    <property type="entry name" value="P-loop_NTPase"/>
</dbReference>
<keyword evidence="4 13" id="KW-0410">Iron transport</keyword>
<keyword evidence="3" id="KW-1003">Cell membrane</keyword>
<dbReference type="PANTHER" id="PTHR43185:SF1">
    <property type="entry name" value="FE(2+) TRANSPORTER FEOB"/>
    <property type="match status" value="1"/>
</dbReference>
<dbReference type="InterPro" id="IPR030389">
    <property type="entry name" value="G_FEOB_dom"/>
</dbReference>
<dbReference type="GO" id="GO:0015093">
    <property type="term" value="F:ferrous iron transmembrane transporter activity"/>
    <property type="evidence" value="ECO:0007669"/>
    <property type="project" value="UniProtKB-UniRule"/>
</dbReference>
<keyword evidence="8 13" id="KW-0408">Iron</keyword>
<evidence type="ECO:0000256" key="4">
    <source>
        <dbReference type="ARBA" id="ARBA00022496"/>
    </source>
</evidence>
<keyword evidence="10 13" id="KW-0342">GTP-binding</keyword>
<dbReference type="GO" id="GO:0005525">
    <property type="term" value="F:GTP binding"/>
    <property type="evidence" value="ECO:0007669"/>
    <property type="project" value="UniProtKB-KW"/>
</dbReference>
<evidence type="ECO:0000256" key="11">
    <source>
        <dbReference type="ARBA" id="ARBA00023136"/>
    </source>
</evidence>
<evidence type="ECO:0000256" key="10">
    <source>
        <dbReference type="ARBA" id="ARBA00023134"/>
    </source>
</evidence>
<sequence>MQPNTTSNTKKFLLVGNPNVGKSTLFNALCNRKQKTGNYAGVTVSSLTGDYIYKEEKVIITDLPGSYSVYPTSKDEAVFSEKLLSSQNEYNGIIYLLEALSIKRGLLLFRQIQDLGIPLILVINQIDQAKKRGIDINIDMLEQKLGVKVITTNAKDNIGVDELRESLFNAEYTSTDTPSFHIPLEQKRFISESVLDTSNEYRAWVDYASSLSKDRGVNIKRLQVQETVRRYQNIDEILTGIITKKAGFKELLTEKLDKVLVHKFWGYIILTMLLLLIFQLVFSIAQYPMEWIEDGFGAIQELTESLLPEGPINSLITSGIIPGIGAIVVFAPQIFILLYLLYVLEDSGYMARVVFLMDRLLRPFGLNGKSIVPLVSGTACAVPAIMAARNIENVKERLITILVTPFMACSARLPIYSIIISLIIPDESFLGISYKALMLLLMYFLGFAMALISAFVLKKVIKSNQPSFLVMDLPTYKMPLWWEDLKLTLSKVWAFITGAGKVIFTVSVILWVLSYFGESKNQDEWVATDVELKDSYLSQVGAVIQPAIEPLGYDWKMGIGILTSFAARETFVATISTLYSLDEDAPEGKIIEKMQADLKPDGTKVFSFATGLSILMFYAFAMQCISTIAIVYKETKSIKLTLLQLVGMTGIAYIASLFVYQIFK</sequence>
<evidence type="ECO:0000313" key="14">
    <source>
        <dbReference type="EMBL" id="QHN65072.1"/>
    </source>
</evidence>
<proteinExistence type="inferred from homology"/>
<evidence type="ECO:0000256" key="9">
    <source>
        <dbReference type="ARBA" id="ARBA00023065"/>
    </source>
</evidence>
<dbReference type="KEGG" id="bcad:DBX24_03745"/>
<feature type="transmembrane region" description="Helical" evidence="13">
    <location>
        <begin position="364"/>
        <end position="386"/>
    </location>
</feature>
<keyword evidence="5 13" id="KW-0812">Transmembrane</keyword>
<evidence type="ECO:0000256" key="12">
    <source>
        <dbReference type="NCBIfam" id="TIGR00437"/>
    </source>
</evidence>
<organism evidence="14 15">
    <name type="scientific">Bergeyella cardium</name>
    <dbReference type="NCBI Taxonomy" id="1585976"/>
    <lineage>
        <taxon>Bacteria</taxon>
        <taxon>Pseudomonadati</taxon>
        <taxon>Bacteroidota</taxon>
        <taxon>Flavobacteriia</taxon>
        <taxon>Flavobacteriales</taxon>
        <taxon>Weeksellaceae</taxon>
        <taxon>Bergeyella</taxon>
    </lineage>
</organism>
<keyword evidence="15" id="KW-1185">Reference proteome</keyword>
<dbReference type="GO" id="GO:0005886">
    <property type="term" value="C:plasma membrane"/>
    <property type="evidence" value="ECO:0007669"/>
    <property type="project" value="UniProtKB-SubCell"/>
</dbReference>
<evidence type="ECO:0000313" key="15">
    <source>
        <dbReference type="Proteomes" id="UP000464318"/>
    </source>
</evidence>
<keyword evidence="9" id="KW-0406">Ion transport</keyword>
<keyword evidence="6" id="KW-0547">Nucleotide-binding</keyword>
<dbReference type="SUPFAM" id="SSF52540">
    <property type="entry name" value="P-loop containing nucleoside triphosphate hydrolases"/>
    <property type="match status" value="1"/>
</dbReference>
<feature type="transmembrane region" description="Helical" evidence="13">
    <location>
        <begin position="320"/>
        <end position="344"/>
    </location>
</feature>
<dbReference type="InterPro" id="IPR050860">
    <property type="entry name" value="FeoB_GTPase"/>
</dbReference>